<sequence>MRLFILKQKSPYRRANGVRHFWIHVNLFNYIKLE</sequence>
<accession>A0A8S5LHS5</accession>
<evidence type="ECO:0000313" key="1">
    <source>
        <dbReference type="EMBL" id="DAD69455.1"/>
    </source>
</evidence>
<name>A0A8S5LHS5_9CAUD</name>
<protein>
    <submittedName>
        <fullName evidence="1">Uncharacterized protein</fullName>
    </submittedName>
</protein>
<organism evidence="1">
    <name type="scientific">Myoviridae sp. ctqMr7</name>
    <dbReference type="NCBI Taxonomy" id="2823552"/>
    <lineage>
        <taxon>Viruses</taxon>
        <taxon>Duplodnaviria</taxon>
        <taxon>Heunggongvirae</taxon>
        <taxon>Uroviricota</taxon>
        <taxon>Caudoviricetes</taxon>
    </lineage>
</organism>
<proteinExistence type="predicted"/>
<reference evidence="1" key="1">
    <citation type="journal article" date="2021" name="Proc. Natl. Acad. Sci. U.S.A.">
        <title>A Catalog of Tens of Thousands of Viruses from Human Metagenomes Reveals Hidden Associations with Chronic Diseases.</title>
        <authorList>
            <person name="Tisza M.J."/>
            <person name="Buck C.B."/>
        </authorList>
    </citation>
    <scope>NUCLEOTIDE SEQUENCE</scope>
    <source>
        <strain evidence="1">CtqMr7</strain>
    </source>
</reference>
<dbReference type="EMBL" id="BK014721">
    <property type="protein sequence ID" value="DAD69455.1"/>
    <property type="molecule type" value="Genomic_DNA"/>
</dbReference>